<evidence type="ECO:0000313" key="11">
    <source>
        <dbReference type="Proteomes" id="UP000029737"/>
    </source>
</evidence>
<reference evidence="10 11" key="1">
    <citation type="journal article" date="2014" name="PLoS ONE">
        <title>Identification and Characterization of a New Erythromycin Biosynthetic Gene Cluster in Actinopolyspora erythraea YIM90600, a Novel Erythronolide-Producing Halophilic Actinomycete Isolated from Salt Field.</title>
        <authorList>
            <person name="Chen D."/>
            <person name="Feng J."/>
            <person name="Huang L."/>
            <person name="Zhang Q."/>
            <person name="Wu J."/>
            <person name="Zhu X."/>
            <person name="Duan Y."/>
            <person name="Xu Z."/>
        </authorList>
    </citation>
    <scope>NUCLEOTIDE SEQUENCE [LARGE SCALE GENOMIC DNA]</scope>
    <source>
        <strain evidence="10 11">YIM90600</strain>
    </source>
</reference>
<proteinExistence type="predicted"/>
<dbReference type="HOGENOM" id="CLU_042529_6_1_11"/>
<dbReference type="InterPro" id="IPR017937">
    <property type="entry name" value="Thioredoxin_CS"/>
</dbReference>
<evidence type="ECO:0000256" key="3">
    <source>
        <dbReference type="ARBA" id="ARBA00022968"/>
    </source>
</evidence>
<evidence type="ECO:0000256" key="7">
    <source>
        <dbReference type="SAM" id="Phobius"/>
    </source>
</evidence>
<keyword evidence="2" id="KW-0201">Cytochrome c-type biogenesis</keyword>
<dbReference type="RefSeq" id="WP_052427689.1">
    <property type="nucleotide sequence ID" value="NZ_CP022752.1"/>
</dbReference>
<feature type="transmembrane region" description="Helical" evidence="7">
    <location>
        <begin position="15"/>
        <end position="33"/>
    </location>
</feature>
<keyword evidence="11" id="KW-1185">Reference proteome</keyword>
<dbReference type="PROSITE" id="PS51352">
    <property type="entry name" value="THIOREDOXIN_2"/>
    <property type="match status" value="1"/>
</dbReference>
<dbReference type="Gene3D" id="3.40.30.10">
    <property type="entry name" value="Glutaredoxin"/>
    <property type="match status" value="1"/>
</dbReference>
<dbReference type="eggNOG" id="COG0526">
    <property type="taxonomic scope" value="Bacteria"/>
</dbReference>
<dbReference type="EMBL" id="JPMV01000001">
    <property type="protein sequence ID" value="KGI83139.1"/>
    <property type="molecule type" value="Genomic_DNA"/>
</dbReference>
<dbReference type="SUPFAM" id="SSF52833">
    <property type="entry name" value="Thioredoxin-like"/>
    <property type="match status" value="1"/>
</dbReference>
<dbReference type="KEGG" id="aey:CDG81_01245"/>
<dbReference type="CDD" id="cd02966">
    <property type="entry name" value="TlpA_like_family"/>
    <property type="match status" value="1"/>
</dbReference>
<dbReference type="InterPro" id="IPR000866">
    <property type="entry name" value="AhpC/TSA"/>
</dbReference>
<feature type="compositionally biased region" description="Low complexity" evidence="6">
    <location>
        <begin position="64"/>
        <end position="78"/>
    </location>
</feature>
<dbReference type="Pfam" id="PF00578">
    <property type="entry name" value="AhpC-TSA"/>
    <property type="match status" value="1"/>
</dbReference>
<evidence type="ECO:0000256" key="2">
    <source>
        <dbReference type="ARBA" id="ARBA00022748"/>
    </source>
</evidence>
<evidence type="ECO:0000256" key="4">
    <source>
        <dbReference type="ARBA" id="ARBA00023157"/>
    </source>
</evidence>
<dbReference type="InterPro" id="IPR013766">
    <property type="entry name" value="Thioredoxin_domain"/>
</dbReference>
<name>A0A099DAM9_9ACTN</name>
<dbReference type="OrthoDB" id="9796554at2"/>
<evidence type="ECO:0000256" key="6">
    <source>
        <dbReference type="SAM" id="MobiDB-lite"/>
    </source>
</evidence>
<dbReference type="GO" id="GO:0016209">
    <property type="term" value="F:antioxidant activity"/>
    <property type="evidence" value="ECO:0007669"/>
    <property type="project" value="InterPro"/>
</dbReference>
<evidence type="ECO:0000259" key="8">
    <source>
        <dbReference type="PROSITE" id="PS51352"/>
    </source>
</evidence>
<protein>
    <submittedName>
        <fullName evidence="9">TlpA family protein disulfide reductase</fullName>
    </submittedName>
</protein>
<dbReference type="Proteomes" id="UP000215043">
    <property type="component" value="Chromosome"/>
</dbReference>
<gene>
    <name evidence="9" type="ORF">CDG81_01245</name>
    <name evidence="10" type="ORF">IL38_00430</name>
</gene>
<reference evidence="9 12" key="2">
    <citation type="submission" date="2017-08" db="EMBL/GenBank/DDBJ databases">
        <title>The complete genome sequence of moderately halophilic actinomycete Actinopolyspora erythraea YIM 90600, the producer of novel erythromycin, novel actinopolysporins A-C and tubercidin.</title>
        <authorList>
            <person name="Yin M."/>
            <person name="Tang S."/>
        </authorList>
    </citation>
    <scope>NUCLEOTIDE SEQUENCE [LARGE SCALE GENOMIC DNA]</scope>
    <source>
        <strain evidence="9 12">YIM 90600</strain>
    </source>
</reference>
<keyword evidence="7" id="KW-0472">Membrane</keyword>
<comment type="subcellular location">
    <subcellularLocation>
        <location evidence="1">Cell envelope</location>
    </subcellularLocation>
</comment>
<dbReference type="AlphaFoldDB" id="A0A099DAM9"/>
<feature type="domain" description="Thioredoxin" evidence="8">
    <location>
        <begin position="40"/>
        <end position="215"/>
    </location>
</feature>
<feature type="region of interest" description="Disordered" evidence="6">
    <location>
        <begin position="36"/>
        <end position="56"/>
    </location>
</feature>
<evidence type="ECO:0000313" key="10">
    <source>
        <dbReference type="EMBL" id="KGI83139.1"/>
    </source>
</evidence>
<keyword evidence="4" id="KW-1015">Disulfide bond</keyword>
<sequence>MASERPKRFRYGNEIRWTLIVLVVAGLAVVALWPRDRTPTRPESPAPTGTNRTTGDLAALRADAGLPGCEPTEGGEPPSRLRGATGSCLGDGSRADLGEMTASGTTLVNVWASWCAPCREELPALTEYSERQDEVSVVGVQVRSTPESGLRLLRELDVRLPMIHDARGELSRELRVPKPLPASYLVTPSGEVERMPVEVFESADEVASAVQRKLEAR</sequence>
<evidence type="ECO:0000313" key="9">
    <source>
        <dbReference type="EMBL" id="ASU77168.1"/>
    </source>
</evidence>
<dbReference type="GO" id="GO:0016491">
    <property type="term" value="F:oxidoreductase activity"/>
    <property type="evidence" value="ECO:0007669"/>
    <property type="project" value="InterPro"/>
</dbReference>
<dbReference type="GO" id="GO:0017004">
    <property type="term" value="P:cytochrome complex assembly"/>
    <property type="evidence" value="ECO:0007669"/>
    <property type="project" value="UniProtKB-KW"/>
</dbReference>
<keyword evidence="5" id="KW-0676">Redox-active center</keyword>
<feature type="region of interest" description="Disordered" evidence="6">
    <location>
        <begin position="64"/>
        <end position="83"/>
    </location>
</feature>
<keyword evidence="7" id="KW-0812">Transmembrane</keyword>
<dbReference type="PROSITE" id="PS00194">
    <property type="entry name" value="THIOREDOXIN_1"/>
    <property type="match status" value="1"/>
</dbReference>
<organism evidence="9 12">
    <name type="scientific">Actinopolyspora erythraea</name>
    <dbReference type="NCBI Taxonomy" id="414996"/>
    <lineage>
        <taxon>Bacteria</taxon>
        <taxon>Bacillati</taxon>
        <taxon>Actinomycetota</taxon>
        <taxon>Actinomycetes</taxon>
        <taxon>Actinopolysporales</taxon>
        <taxon>Actinopolysporaceae</taxon>
        <taxon>Actinopolyspora</taxon>
    </lineage>
</organism>
<dbReference type="GO" id="GO:0030313">
    <property type="term" value="C:cell envelope"/>
    <property type="evidence" value="ECO:0007669"/>
    <property type="project" value="UniProtKB-SubCell"/>
</dbReference>
<dbReference type="InterPro" id="IPR050553">
    <property type="entry name" value="Thioredoxin_ResA/DsbE_sf"/>
</dbReference>
<dbReference type="InterPro" id="IPR036249">
    <property type="entry name" value="Thioredoxin-like_sf"/>
</dbReference>
<dbReference type="PANTHER" id="PTHR42852:SF6">
    <property type="entry name" value="THIOL:DISULFIDE INTERCHANGE PROTEIN DSBE"/>
    <property type="match status" value="1"/>
</dbReference>
<keyword evidence="3" id="KW-0735">Signal-anchor</keyword>
<dbReference type="PANTHER" id="PTHR42852">
    <property type="entry name" value="THIOL:DISULFIDE INTERCHANGE PROTEIN DSBE"/>
    <property type="match status" value="1"/>
</dbReference>
<evidence type="ECO:0000256" key="5">
    <source>
        <dbReference type="ARBA" id="ARBA00023284"/>
    </source>
</evidence>
<keyword evidence="7" id="KW-1133">Transmembrane helix</keyword>
<evidence type="ECO:0000313" key="12">
    <source>
        <dbReference type="Proteomes" id="UP000215043"/>
    </source>
</evidence>
<dbReference type="EMBL" id="CP022752">
    <property type="protein sequence ID" value="ASU77168.1"/>
    <property type="molecule type" value="Genomic_DNA"/>
</dbReference>
<evidence type="ECO:0000256" key="1">
    <source>
        <dbReference type="ARBA" id="ARBA00004196"/>
    </source>
</evidence>
<dbReference type="Proteomes" id="UP000029737">
    <property type="component" value="Unassembled WGS sequence"/>
</dbReference>
<accession>A0A099DAM9</accession>